<dbReference type="PANTHER" id="PTHR46796:SF15">
    <property type="entry name" value="BLL1074 PROTEIN"/>
    <property type="match status" value="1"/>
</dbReference>
<gene>
    <name evidence="5" type="ORF">F8566_02940</name>
</gene>
<keyword evidence="1" id="KW-0805">Transcription regulation</keyword>
<dbReference type="EMBL" id="WBMT01000001">
    <property type="protein sequence ID" value="KAB2352802.1"/>
    <property type="molecule type" value="Genomic_DNA"/>
</dbReference>
<evidence type="ECO:0000259" key="4">
    <source>
        <dbReference type="PROSITE" id="PS01124"/>
    </source>
</evidence>
<evidence type="ECO:0000256" key="2">
    <source>
        <dbReference type="ARBA" id="ARBA00023125"/>
    </source>
</evidence>
<sequence>MRTLPTRHTVIIVNLGPPLHLHVPDPAAPPAVYDSFIAGMHDGHGMYEHEGGQRGIQLDVTPLGAYTLLGVPMGHLTNLAVDLADVLGPEVPALVDRLQEAPSWGDRFDLLDAFLLKRLEVGPSPDAEVREAWRLLAATDGQTPVAVLAGEVGWSRKHLTHRFKEQVGLSPKVMARVLRFQRAVELMSRGVPNWVDIAVTCGYYDQAHLNREFRALAGCTPTELLAARAPEYLTTTAREAP</sequence>
<dbReference type="PANTHER" id="PTHR46796">
    <property type="entry name" value="HTH-TYPE TRANSCRIPTIONAL ACTIVATOR RHAS-RELATED"/>
    <property type="match status" value="1"/>
</dbReference>
<dbReference type="InterPro" id="IPR050204">
    <property type="entry name" value="AraC_XylS_family_regulators"/>
</dbReference>
<dbReference type="SUPFAM" id="SSF46689">
    <property type="entry name" value="Homeodomain-like"/>
    <property type="match status" value="1"/>
</dbReference>
<dbReference type="InterPro" id="IPR009057">
    <property type="entry name" value="Homeodomain-like_sf"/>
</dbReference>
<dbReference type="SMART" id="SM00342">
    <property type="entry name" value="HTH_ARAC"/>
    <property type="match status" value="1"/>
</dbReference>
<keyword evidence="3" id="KW-0804">Transcription</keyword>
<dbReference type="Proteomes" id="UP000468735">
    <property type="component" value="Unassembled WGS sequence"/>
</dbReference>
<comment type="caution">
    <text evidence="5">The sequence shown here is derived from an EMBL/GenBank/DDBJ whole genome shotgun (WGS) entry which is preliminary data.</text>
</comment>
<reference evidence="5 6" key="1">
    <citation type="submission" date="2019-09" db="EMBL/GenBank/DDBJ databases">
        <title>Actinomadura physcomitrii sp. nov., a novel actinomycete isolated from moss [Physcomitrium sphaericum (Ludw) Fuernr].</title>
        <authorList>
            <person name="Zhuang X."/>
            <person name="Liu C."/>
        </authorList>
    </citation>
    <scope>NUCLEOTIDE SEQUENCE [LARGE SCALE GENOMIC DNA]</scope>
    <source>
        <strain evidence="5 6">HMC1</strain>
    </source>
</reference>
<evidence type="ECO:0000313" key="6">
    <source>
        <dbReference type="Proteomes" id="UP000468735"/>
    </source>
</evidence>
<organism evidence="5 6">
    <name type="scientific">Actinomadura rudentiformis</name>
    <dbReference type="NCBI Taxonomy" id="359158"/>
    <lineage>
        <taxon>Bacteria</taxon>
        <taxon>Bacillati</taxon>
        <taxon>Actinomycetota</taxon>
        <taxon>Actinomycetes</taxon>
        <taxon>Streptosporangiales</taxon>
        <taxon>Thermomonosporaceae</taxon>
        <taxon>Actinomadura</taxon>
    </lineage>
</organism>
<dbReference type="AlphaFoldDB" id="A0A6H9Z3V8"/>
<protein>
    <submittedName>
        <fullName evidence="5">Helix-turn-helix transcriptional regulator</fullName>
    </submittedName>
</protein>
<dbReference type="Pfam" id="PF12833">
    <property type="entry name" value="HTH_18"/>
    <property type="match status" value="1"/>
</dbReference>
<dbReference type="GO" id="GO:0003700">
    <property type="term" value="F:DNA-binding transcription factor activity"/>
    <property type="evidence" value="ECO:0007669"/>
    <property type="project" value="InterPro"/>
</dbReference>
<dbReference type="OrthoDB" id="2559672at2"/>
<dbReference type="InterPro" id="IPR018060">
    <property type="entry name" value="HTH_AraC"/>
</dbReference>
<dbReference type="Gene3D" id="1.10.10.60">
    <property type="entry name" value="Homeodomain-like"/>
    <property type="match status" value="1"/>
</dbReference>
<keyword evidence="2" id="KW-0238">DNA-binding</keyword>
<dbReference type="GO" id="GO:0043565">
    <property type="term" value="F:sequence-specific DNA binding"/>
    <property type="evidence" value="ECO:0007669"/>
    <property type="project" value="InterPro"/>
</dbReference>
<evidence type="ECO:0000256" key="1">
    <source>
        <dbReference type="ARBA" id="ARBA00023015"/>
    </source>
</evidence>
<dbReference type="PROSITE" id="PS01124">
    <property type="entry name" value="HTH_ARAC_FAMILY_2"/>
    <property type="match status" value="1"/>
</dbReference>
<accession>A0A6H9Z3V8</accession>
<name>A0A6H9Z3V8_9ACTN</name>
<evidence type="ECO:0000313" key="5">
    <source>
        <dbReference type="EMBL" id="KAB2352802.1"/>
    </source>
</evidence>
<keyword evidence="6" id="KW-1185">Reference proteome</keyword>
<feature type="domain" description="HTH araC/xylS-type" evidence="4">
    <location>
        <begin position="145"/>
        <end position="227"/>
    </location>
</feature>
<proteinExistence type="predicted"/>
<evidence type="ECO:0000256" key="3">
    <source>
        <dbReference type="ARBA" id="ARBA00023163"/>
    </source>
</evidence>